<dbReference type="PANTHER" id="PTHR47613:SF1">
    <property type="entry name" value="SPERM ACROSOME MEMBRANE-ASSOCIATED PROTEIN 4"/>
    <property type="match status" value="1"/>
</dbReference>
<evidence type="ECO:0000313" key="13">
    <source>
        <dbReference type="Proteomes" id="UP001460270"/>
    </source>
</evidence>
<organism evidence="12 13">
    <name type="scientific">Mugilogobius chulae</name>
    <name type="common">yellowstripe goby</name>
    <dbReference type="NCBI Taxonomy" id="88201"/>
    <lineage>
        <taxon>Eukaryota</taxon>
        <taxon>Metazoa</taxon>
        <taxon>Chordata</taxon>
        <taxon>Craniata</taxon>
        <taxon>Vertebrata</taxon>
        <taxon>Euteleostomi</taxon>
        <taxon>Actinopterygii</taxon>
        <taxon>Neopterygii</taxon>
        <taxon>Teleostei</taxon>
        <taxon>Neoteleostei</taxon>
        <taxon>Acanthomorphata</taxon>
        <taxon>Gobiaria</taxon>
        <taxon>Gobiiformes</taxon>
        <taxon>Gobioidei</taxon>
        <taxon>Gobiidae</taxon>
        <taxon>Gobionellinae</taxon>
        <taxon>Mugilogobius</taxon>
    </lineage>
</organism>
<evidence type="ECO:0000256" key="6">
    <source>
        <dbReference type="ARBA" id="ARBA00023157"/>
    </source>
</evidence>
<protein>
    <recommendedName>
        <fullName evidence="11">UPAR/Ly6 domain-containing protein</fullName>
    </recommendedName>
</protein>
<feature type="transmembrane region" description="Helical" evidence="10">
    <location>
        <begin position="41"/>
        <end position="58"/>
    </location>
</feature>
<dbReference type="PANTHER" id="PTHR47613">
    <property type="entry name" value="SPERM ACROSOME MEMBRANE-ASSOCIATED PROTEIN 4"/>
    <property type="match status" value="1"/>
</dbReference>
<dbReference type="AlphaFoldDB" id="A0AAW0NRP3"/>
<dbReference type="SUPFAM" id="SSF57302">
    <property type="entry name" value="Snake toxin-like"/>
    <property type="match status" value="1"/>
</dbReference>
<evidence type="ECO:0000256" key="4">
    <source>
        <dbReference type="ARBA" id="ARBA00022729"/>
    </source>
</evidence>
<dbReference type="Pfam" id="PF00021">
    <property type="entry name" value="UPAR_LY6"/>
    <property type="match status" value="1"/>
</dbReference>
<sequence length="165" mass="18452">MAKRSRVRRPGAFYVEFAYSPSLEVHLQLIHSDRDRNMNRIILQLLVVTVYFAAVHTLKCYHCMGLFGICFKTRHSCVEGEHCFKGVATYEKLDTGFKFTAKPMGCFRATDCNQTFTETNKTHKITLTTTCCDTELCNSAPVSLPETLQLALASVSAVFGAKALV</sequence>
<evidence type="ECO:0000256" key="7">
    <source>
        <dbReference type="ARBA" id="ARBA00023180"/>
    </source>
</evidence>
<evidence type="ECO:0000259" key="11">
    <source>
        <dbReference type="Pfam" id="PF00021"/>
    </source>
</evidence>
<dbReference type="GO" id="GO:0005886">
    <property type="term" value="C:plasma membrane"/>
    <property type="evidence" value="ECO:0007669"/>
    <property type="project" value="UniProtKB-SubCell"/>
</dbReference>
<keyword evidence="8" id="KW-0449">Lipoprotein</keyword>
<keyword evidence="4" id="KW-0732">Signal</keyword>
<comment type="subcellular location">
    <subcellularLocation>
        <location evidence="1">Cell membrane</location>
        <topology evidence="1">Lipid-anchor</topology>
        <topology evidence="1">GPI-anchor</topology>
    </subcellularLocation>
</comment>
<comment type="caution">
    <text evidence="12">The sequence shown here is derived from an EMBL/GenBank/DDBJ whole genome shotgun (WGS) entry which is preliminary data.</text>
</comment>
<proteinExistence type="inferred from homology"/>
<gene>
    <name evidence="12" type="ORF">WMY93_015604</name>
</gene>
<keyword evidence="5 10" id="KW-0472">Membrane</keyword>
<comment type="similarity">
    <text evidence="9">Belongs to the SPACA4/bouncer family.</text>
</comment>
<evidence type="ECO:0000313" key="12">
    <source>
        <dbReference type="EMBL" id="KAK7906992.1"/>
    </source>
</evidence>
<accession>A0AAW0NRP3</accession>
<evidence type="ECO:0000256" key="1">
    <source>
        <dbReference type="ARBA" id="ARBA00004609"/>
    </source>
</evidence>
<dbReference type="InterPro" id="IPR016054">
    <property type="entry name" value="LY6_UPA_recep-like"/>
</dbReference>
<evidence type="ECO:0000256" key="2">
    <source>
        <dbReference type="ARBA" id="ARBA00022475"/>
    </source>
</evidence>
<dbReference type="Proteomes" id="UP001460270">
    <property type="component" value="Unassembled WGS sequence"/>
</dbReference>
<evidence type="ECO:0000256" key="9">
    <source>
        <dbReference type="ARBA" id="ARBA00029446"/>
    </source>
</evidence>
<evidence type="ECO:0000256" key="5">
    <source>
        <dbReference type="ARBA" id="ARBA00023136"/>
    </source>
</evidence>
<evidence type="ECO:0000256" key="3">
    <source>
        <dbReference type="ARBA" id="ARBA00022622"/>
    </source>
</evidence>
<evidence type="ECO:0000256" key="10">
    <source>
        <dbReference type="SAM" id="Phobius"/>
    </source>
</evidence>
<keyword evidence="10" id="KW-1133">Transmembrane helix</keyword>
<evidence type="ECO:0000256" key="8">
    <source>
        <dbReference type="ARBA" id="ARBA00023288"/>
    </source>
</evidence>
<dbReference type="GO" id="GO:0035036">
    <property type="term" value="P:sperm-egg recognition"/>
    <property type="evidence" value="ECO:0007669"/>
    <property type="project" value="TreeGrafter"/>
</dbReference>
<dbReference type="Gene3D" id="2.10.60.10">
    <property type="entry name" value="CD59"/>
    <property type="match status" value="1"/>
</dbReference>
<reference evidence="13" key="1">
    <citation type="submission" date="2024-04" db="EMBL/GenBank/DDBJ databases">
        <title>Salinicola lusitanus LLJ914,a marine bacterium isolated from the Okinawa Trough.</title>
        <authorList>
            <person name="Li J."/>
        </authorList>
    </citation>
    <scope>NUCLEOTIDE SEQUENCE [LARGE SCALE GENOMIC DNA]</scope>
</reference>
<name>A0AAW0NRP3_9GOBI</name>
<keyword evidence="13" id="KW-1185">Reference proteome</keyword>
<keyword evidence="10" id="KW-0812">Transmembrane</keyword>
<dbReference type="InterPro" id="IPR045860">
    <property type="entry name" value="Snake_toxin-like_sf"/>
</dbReference>
<keyword evidence="7" id="KW-0325">Glycoprotein</keyword>
<keyword evidence="3" id="KW-0336">GPI-anchor</keyword>
<dbReference type="EMBL" id="JBBPFD010000011">
    <property type="protein sequence ID" value="KAK7906992.1"/>
    <property type="molecule type" value="Genomic_DNA"/>
</dbReference>
<dbReference type="GO" id="GO:0098552">
    <property type="term" value="C:side of membrane"/>
    <property type="evidence" value="ECO:0007669"/>
    <property type="project" value="UniProtKB-KW"/>
</dbReference>
<keyword evidence="2" id="KW-1003">Cell membrane</keyword>
<dbReference type="InterPro" id="IPR046354">
    <property type="entry name" value="SPACA4/Bouncer"/>
</dbReference>
<feature type="domain" description="UPAR/Ly6" evidence="11">
    <location>
        <begin position="57"/>
        <end position="140"/>
    </location>
</feature>
<keyword evidence="6" id="KW-1015">Disulfide bond</keyword>